<evidence type="ECO:0000256" key="7">
    <source>
        <dbReference type="SAM" id="Phobius"/>
    </source>
</evidence>
<dbReference type="Proteomes" id="UP001595462">
    <property type="component" value="Unassembled WGS sequence"/>
</dbReference>
<keyword evidence="4 7" id="KW-0812">Transmembrane</keyword>
<evidence type="ECO:0000313" key="10">
    <source>
        <dbReference type="Proteomes" id="UP001595462"/>
    </source>
</evidence>
<evidence type="ECO:0000256" key="1">
    <source>
        <dbReference type="ARBA" id="ARBA00004651"/>
    </source>
</evidence>
<feature type="transmembrane region" description="Helical" evidence="7">
    <location>
        <begin position="248"/>
        <end position="268"/>
    </location>
</feature>
<dbReference type="RefSeq" id="WP_380690058.1">
    <property type="nucleotide sequence ID" value="NZ_JBHRSS010000005.1"/>
</dbReference>
<dbReference type="SUPFAM" id="SSF103473">
    <property type="entry name" value="MFS general substrate transporter"/>
    <property type="match status" value="1"/>
</dbReference>
<dbReference type="PANTHER" id="PTHR43045">
    <property type="entry name" value="SHIKIMATE TRANSPORTER"/>
    <property type="match status" value="1"/>
</dbReference>
<feature type="transmembrane region" description="Helical" evidence="7">
    <location>
        <begin position="274"/>
        <end position="297"/>
    </location>
</feature>
<feature type="transmembrane region" description="Helical" evidence="7">
    <location>
        <begin position="16"/>
        <end position="37"/>
    </location>
</feature>
<gene>
    <name evidence="9" type="ORF">ACFOSU_12370</name>
</gene>
<reference evidence="10" key="1">
    <citation type="journal article" date="2019" name="Int. J. Syst. Evol. Microbiol.">
        <title>The Global Catalogue of Microorganisms (GCM) 10K type strain sequencing project: providing services to taxonomists for standard genome sequencing and annotation.</title>
        <authorList>
            <consortium name="The Broad Institute Genomics Platform"/>
            <consortium name="The Broad Institute Genome Sequencing Center for Infectious Disease"/>
            <person name="Wu L."/>
            <person name="Ma J."/>
        </authorList>
    </citation>
    <scope>NUCLEOTIDE SEQUENCE [LARGE SCALE GENOMIC DNA]</scope>
    <source>
        <strain evidence="10">KCTC 52640</strain>
    </source>
</reference>
<keyword evidence="6 7" id="KW-0472">Membrane</keyword>
<dbReference type="PANTHER" id="PTHR43045:SF1">
    <property type="entry name" value="SHIKIMATE TRANSPORTER"/>
    <property type="match status" value="1"/>
</dbReference>
<feature type="transmembrane region" description="Helical" evidence="7">
    <location>
        <begin position="113"/>
        <end position="133"/>
    </location>
</feature>
<dbReference type="Gene3D" id="1.20.1250.20">
    <property type="entry name" value="MFS general substrate transporter like domains"/>
    <property type="match status" value="2"/>
</dbReference>
<feature type="domain" description="Major facilitator superfamily (MFS) profile" evidence="8">
    <location>
        <begin position="16"/>
        <end position="429"/>
    </location>
</feature>
<keyword evidence="10" id="KW-1185">Reference proteome</keyword>
<name>A0ABV7EPM4_9GAMM</name>
<evidence type="ECO:0000256" key="6">
    <source>
        <dbReference type="ARBA" id="ARBA00023136"/>
    </source>
</evidence>
<keyword evidence="3" id="KW-1003">Cell membrane</keyword>
<dbReference type="InterPro" id="IPR011701">
    <property type="entry name" value="MFS"/>
</dbReference>
<evidence type="ECO:0000259" key="8">
    <source>
        <dbReference type="PROSITE" id="PS50850"/>
    </source>
</evidence>
<protein>
    <submittedName>
        <fullName evidence="9">MFS transporter</fullName>
    </submittedName>
</protein>
<evidence type="ECO:0000256" key="2">
    <source>
        <dbReference type="ARBA" id="ARBA00022448"/>
    </source>
</evidence>
<feature type="transmembrane region" description="Helical" evidence="7">
    <location>
        <begin position="404"/>
        <end position="424"/>
    </location>
</feature>
<keyword evidence="2" id="KW-0813">Transport</keyword>
<dbReference type="InterPro" id="IPR036259">
    <property type="entry name" value="MFS_trans_sf"/>
</dbReference>
<feature type="transmembrane region" description="Helical" evidence="7">
    <location>
        <begin position="57"/>
        <end position="77"/>
    </location>
</feature>
<evidence type="ECO:0000313" key="9">
    <source>
        <dbReference type="EMBL" id="MFC3104679.1"/>
    </source>
</evidence>
<feature type="transmembrane region" description="Helical" evidence="7">
    <location>
        <begin position="375"/>
        <end position="398"/>
    </location>
</feature>
<evidence type="ECO:0000256" key="3">
    <source>
        <dbReference type="ARBA" id="ARBA00022475"/>
    </source>
</evidence>
<organism evidence="9 10">
    <name type="scientific">Salinisphaera aquimarina</name>
    <dbReference type="NCBI Taxonomy" id="2094031"/>
    <lineage>
        <taxon>Bacteria</taxon>
        <taxon>Pseudomonadati</taxon>
        <taxon>Pseudomonadota</taxon>
        <taxon>Gammaproteobacteria</taxon>
        <taxon>Salinisphaerales</taxon>
        <taxon>Salinisphaeraceae</taxon>
        <taxon>Salinisphaera</taxon>
    </lineage>
</organism>
<dbReference type="PROSITE" id="PS50850">
    <property type="entry name" value="MFS"/>
    <property type="match status" value="1"/>
</dbReference>
<dbReference type="InterPro" id="IPR005828">
    <property type="entry name" value="MFS_sugar_transport-like"/>
</dbReference>
<evidence type="ECO:0000256" key="5">
    <source>
        <dbReference type="ARBA" id="ARBA00022989"/>
    </source>
</evidence>
<dbReference type="Pfam" id="PF00083">
    <property type="entry name" value="Sugar_tr"/>
    <property type="match status" value="1"/>
</dbReference>
<feature type="transmembrane region" description="Helical" evidence="7">
    <location>
        <begin position="89"/>
        <end position="107"/>
    </location>
</feature>
<dbReference type="Pfam" id="PF07690">
    <property type="entry name" value="MFS_1"/>
    <property type="match status" value="1"/>
</dbReference>
<comment type="caution">
    <text evidence="9">The sequence shown here is derived from an EMBL/GenBank/DDBJ whole genome shotgun (WGS) entry which is preliminary data.</text>
</comment>
<dbReference type="InterPro" id="IPR020846">
    <property type="entry name" value="MFS_dom"/>
</dbReference>
<feature type="transmembrane region" description="Helical" evidence="7">
    <location>
        <begin position="189"/>
        <end position="208"/>
    </location>
</feature>
<proteinExistence type="predicted"/>
<dbReference type="CDD" id="cd17369">
    <property type="entry name" value="MFS_ShiA_like"/>
    <property type="match status" value="1"/>
</dbReference>
<sequence length="433" mass="47048">METDSYTPDPQSIRKVAIASVIGATIEWYDFFLYGIVAGLVFNVQYFPGHDPLVNTMLAYATFAVGFIARPLGGLIFGHFGDKVGRKSMLVITLTMMGIATFLIGLLPNYATIGIWAPILLLILRIVQGLAVGGEWGGAVLMTYESAPRHKRGYYGSLPQIGLAIGLCLGSGVTGLLSLSLTDTAFLAWGWRIAFLLSGFLIFTGLYIRLKVMESPQFEQAKKSGREIKVPFAELLRRHPKNIVLGMGARYIDGVVFNVYAVFAISYLTSQLHLSRTMVLGGVFAAALIMAFTIPYFGALSDRHGRRKVYGVTSIVCGIASFGTFMVFQATANPLWIWLAIILPFGIAYAGVYGPEAALFCELFDTEVRYSGVSFVYQFSGIFASGLTPLIATALLDLGGGNPWLIATYTLVVAVISAISVYMMKEVVMERGS</sequence>
<accession>A0ABV7EPM4</accession>
<evidence type="ECO:0000256" key="4">
    <source>
        <dbReference type="ARBA" id="ARBA00022692"/>
    </source>
</evidence>
<dbReference type="EMBL" id="JBHRSS010000005">
    <property type="protein sequence ID" value="MFC3104679.1"/>
    <property type="molecule type" value="Genomic_DNA"/>
</dbReference>
<feature type="transmembrane region" description="Helical" evidence="7">
    <location>
        <begin position="309"/>
        <end position="329"/>
    </location>
</feature>
<feature type="transmembrane region" description="Helical" evidence="7">
    <location>
        <begin position="154"/>
        <end position="177"/>
    </location>
</feature>
<feature type="transmembrane region" description="Helical" evidence="7">
    <location>
        <begin position="335"/>
        <end position="354"/>
    </location>
</feature>
<comment type="subcellular location">
    <subcellularLocation>
        <location evidence="1">Cell membrane</location>
        <topology evidence="1">Multi-pass membrane protein</topology>
    </subcellularLocation>
</comment>
<keyword evidence="5 7" id="KW-1133">Transmembrane helix</keyword>